<gene>
    <name evidence="5" type="ORF">J2T09_000987</name>
</gene>
<evidence type="ECO:0000256" key="3">
    <source>
        <dbReference type="ARBA" id="ARBA00022801"/>
    </source>
</evidence>
<feature type="domain" description="Enoyl-CoA hydratase/isomerase" evidence="4">
    <location>
        <begin position="18"/>
        <end position="344"/>
    </location>
</feature>
<accession>A0ABT9PP43</accession>
<dbReference type="PANTHER" id="PTHR43176">
    <property type="entry name" value="3-HYDROXYISOBUTYRYL-COA HYDROLASE-RELATED"/>
    <property type="match status" value="1"/>
</dbReference>
<reference evidence="5 6" key="1">
    <citation type="submission" date="2023-07" db="EMBL/GenBank/DDBJ databases">
        <title>Sorghum-associated microbial communities from plants grown in Nebraska, USA.</title>
        <authorList>
            <person name="Schachtman D."/>
        </authorList>
    </citation>
    <scope>NUCLEOTIDE SEQUENCE [LARGE SCALE GENOMIC DNA]</scope>
    <source>
        <strain evidence="5 6">DS1307</strain>
    </source>
</reference>
<keyword evidence="6" id="KW-1185">Reference proteome</keyword>
<dbReference type="EC" id="3.1.2.4" evidence="2"/>
<evidence type="ECO:0000313" key="5">
    <source>
        <dbReference type="EMBL" id="MDP9836243.1"/>
    </source>
</evidence>
<evidence type="ECO:0000313" key="6">
    <source>
        <dbReference type="Proteomes" id="UP001241472"/>
    </source>
</evidence>
<name>A0ABT9PP43_9HYPH</name>
<dbReference type="InterPro" id="IPR045004">
    <property type="entry name" value="ECH_dom"/>
</dbReference>
<proteinExistence type="predicted"/>
<dbReference type="RefSeq" id="WP_306831749.1">
    <property type="nucleotide sequence ID" value="NZ_JAUSRF010000003.1"/>
</dbReference>
<dbReference type="InterPro" id="IPR029045">
    <property type="entry name" value="ClpP/crotonase-like_dom_sf"/>
</dbReference>
<dbReference type="SUPFAM" id="SSF52096">
    <property type="entry name" value="ClpP/crotonase"/>
    <property type="match status" value="1"/>
</dbReference>
<dbReference type="Proteomes" id="UP001241472">
    <property type="component" value="Unassembled WGS sequence"/>
</dbReference>
<dbReference type="InterPro" id="IPR032259">
    <property type="entry name" value="HIBYL-CoA-H"/>
</dbReference>
<dbReference type="GO" id="GO:0004300">
    <property type="term" value="F:enoyl-CoA hydratase activity"/>
    <property type="evidence" value="ECO:0007669"/>
    <property type="project" value="UniProtKB-EC"/>
</dbReference>
<dbReference type="PANTHER" id="PTHR43176:SF3">
    <property type="entry name" value="3-HYDROXYISOBUTYRYL-COA HYDROLASE, MITOCHONDRIAL"/>
    <property type="match status" value="1"/>
</dbReference>
<evidence type="ECO:0000256" key="1">
    <source>
        <dbReference type="ARBA" id="ARBA00001709"/>
    </source>
</evidence>
<dbReference type="Gene3D" id="3.90.226.10">
    <property type="entry name" value="2-enoyl-CoA Hydratase, Chain A, domain 1"/>
    <property type="match status" value="1"/>
</dbReference>
<sequence>MSTTDTSEILVETSGALGRIILNRPKALNALTLSMVRMIDAALDDFEKDPAIAAVLVEGAGERGLCAGGDIRMLYESGKSGSEDAATFWREEYRLNGRIARFPKPYVAILDGITMGGGVGISAHGSHRIATDRLRLAMPETGIGFFPDVGATFLLSRSPGEVGTYLGLTGSIIGPADAIHAGFADVMVPFAGIDILREKLSALPAGADAHAVSAVIHALAQTPSAGMLAAHQPLIDRTFAFDTVEDIMVALAREKSAFAAETHATLLTRSPSSLKITLRMLRRARESESLEDCLNREFSGSMAVLGLADFYEGIRAAVIDKDRKPRWSPAALSDVKDADLAPFFAPHPAPPFALEERKSRHV</sequence>
<comment type="caution">
    <text evidence="5">The sequence shown here is derived from an EMBL/GenBank/DDBJ whole genome shotgun (WGS) entry which is preliminary data.</text>
</comment>
<protein>
    <recommendedName>
        <fullName evidence="2">3-hydroxyisobutyryl-CoA hydrolase</fullName>
        <ecNumber evidence="2">3.1.2.4</ecNumber>
    </recommendedName>
</protein>
<dbReference type="NCBIfam" id="NF004127">
    <property type="entry name" value="PRK05617.1"/>
    <property type="match status" value="1"/>
</dbReference>
<comment type="catalytic activity">
    <reaction evidence="1">
        <text>3-hydroxy-2-methylpropanoyl-CoA + H2O = 3-hydroxy-2-methylpropanoate + CoA + H(+)</text>
        <dbReference type="Rhea" id="RHEA:20888"/>
        <dbReference type="ChEBI" id="CHEBI:11805"/>
        <dbReference type="ChEBI" id="CHEBI:15377"/>
        <dbReference type="ChEBI" id="CHEBI:15378"/>
        <dbReference type="ChEBI" id="CHEBI:57287"/>
        <dbReference type="ChEBI" id="CHEBI:57340"/>
        <dbReference type="EC" id="3.1.2.4"/>
    </reaction>
</comment>
<keyword evidence="3" id="KW-0378">Hydrolase</keyword>
<organism evidence="5 6">
    <name type="scientific">Neorhizobium huautlense</name>
    <dbReference type="NCBI Taxonomy" id="67774"/>
    <lineage>
        <taxon>Bacteria</taxon>
        <taxon>Pseudomonadati</taxon>
        <taxon>Pseudomonadota</taxon>
        <taxon>Alphaproteobacteria</taxon>
        <taxon>Hyphomicrobiales</taxon>
        <taxon>Rhizobiaceae</taxon>
        <taxon>Rhizobium/Agrobacterium group</taxon>
        <taxon>Neorhizobium</taxon>
    </lineage>
</organism>
<dbReference type="Pfam" id="PF16113">
    <property type="entry name" value="ECH_2"/>
    <property type="match status" value="1"/>
</dbReference>
<dbReference type="CDD" id="cd06558">
    <property type="entry name" value="crotonase-like"/>
    <property type="match status" value="1"/>
</dbReference>
<evidence type="ECO:0000259" key="4">
    <source>
        <dbReference type="Pfam" id="PF16113"/>
    </source>
</evidence>
<keyword evidence="5" id="KW-0456">Lyase</keyword>
<dbReference type="EMBL" id="JAUSRF010000003">
    <property type="protein sequence ID" value="MDP9836243.1"/>
    <property type="molecule type" value="Genomic_DNA"/>
</dbReference>
<evidence type="ECO:0000256" key="2">
    <source>
        <dbReference type="ARBA" id="ARBA00011915"/>
    </source>
</evidence>